<dbReference type="InterPro" id="IPR011074">
    <property type="entry name" value="CRAL/TRIO_N_dom"/>
</dbReference>
<dbReference type="Proteomes" id="UP000288716">
    <property type="component" value="Unassembled WGS sequence"/>
</dbReference>
<dbReference type="GO" id="GO:0016020">
    <property type="term" value="C:membrane"/>
    <property type="evidence" value="ECO:0007669"/>
    <property type="project" value="TreeGrafter"/>
</dbReference>
<sequence>MAETETEATVGQPFKDEMSECFIRNYFESSANEDELPLRAENEVGEKQRWKHDDILALRDLMKQEKVLKPDFEDTFLVRCLRARSFDYENAHELIKNYNKLHISSPHLFSPPHKLSDVFEDKVFTILPQRTDCDETILVIAAGRWSCLKYDFDTALSALVATLELVSTDVFTQICGIVAIIDMSQFNWVQLRSFGPLQAKKMAHIIEEALPIRFKAIHIVNDSLLTYIAYSIIKPFLSQELRSKIEFHKNNFQAVHRMIPPQSLPSEIGSGTTVND</sequence>
<dbReference type="EMBL" id="NCKV01000970">
    <property type="protein sequence ID" value="RWS29310.1"/>
    <property type="molecule type" value="Genomic_DNA"/>
</dbReference>
<gene>
    <name evidence="2" type="ORF">B4U80_10383</name>
</gene>
<dbReference type="PROSITE" id="PS50191">
    <property type="entry name" value="CRAL_TRIO"/>
    <property type="match status" value="1"/>
</dbReference>
<dbReference type="SMART" id="SM00516">
    <property type="entry name" value="SEC14"/>
    <property type="match status" value="1"/>
</dbReference>
<dbReference type="STRING" id="299467.A0A443SP43"/>
<dbReference type="SUPFAM" id="SSF46938">
    <property type="entry name" value="CRAL/TRIO N-terminal domain"/>
    <property type="match status" value="1"/>
</dbReference>
<protein>
    <submittedName>
        <fullName evidence="2">Alpha-tocopherol transfer protein-like protein</fullName>
    </submittedName>
</protein>
<dbReference type="SUPFAM" id="SSF52087">
    <property type="entry name" value="CRAL/TRIO domain"/>
    <property type="match status" value="1"/>
</dbReference>
<dbReference type="InterPro" id="IPR036865">
    <property type="entry name" value="CRAL-TRIO_dom_sf"/>
</dbReference>
<evidence type="ECO:0000259" key="1">
    <source>
        <dbReference type="PROSITE" id="PS50191"/>
    </source>
</evidence>
<evidence type="ECO:0000313" key="2">
    <source>
        <dbReference type="EMBL" id="RWS29310.1"/>
    </source>
</evidence>
<dbReference type="VEuPathDB" id="VectorBase:LDEU002730"/>
<evidence type="ECO:0000313" key="3">
    <source>
        <dbReference type="Proteomes" id="UP000288716"/>
    </source>
</evidence>
<dbReference type="GO" id="GO:1902936">
    <property type="term" value="F:phosphatidylinositol bisphosphate binding"/>
    <property type="evidence" value="ECO:0007669"/>
    <property type="project" value="TreeGrafter"/>
</dbReference>
<accession>A0A443SP43</accession>
<dbReference type="Gene3D" id="1.10.8.20">
    <property type="entry name" value="N-terminal domain of phosphatidylinositol transfer protein sec14p"/>
    <property type="match status" value="1"/>
</dbReference>
<name>A0A443SP43_9ACAR</name>
<dbReference type="PANTHER" id="PTHR10174">
    <property type="entry name" value="ALPHA-TOCOPHEROL TRANSFER PROTEIN-RELATED"/>
    <property type="match status" value="1"/>
</dbReference>
<dbReference type="CDD" id="cd00170">
    <property type="entry name" value="SEC14"/>
    <property type="match status" value="1"/>
</dbReference>
<dbReference type="PRINTS" id="PR00180">
    <property type="entry name" value="CRETINALDHBP"/>
</dbReference>
<dbReference type="Gene3D" id="1.20.5.1200">
    <property type="entry name" value="Alpha-tocopherol transfer"/>
    <property type="match status" value="1"/>
</dbReference>
<reference evidence="2 3" key="1">
    <citation type="journal article" date="2018" name="Gigascience">
        <title>Genomes of trombidid mites reveal novel predicted allergens and laterally-transferred genes associated with secondary metabolism.</title>
        <authorList>
            <person name="Dong X."/>
            <person name="Chaisiri K."/>
            <person name="Xia D."/>
            <person name="Armstrong S.D."/>
            <person name="Fang Y."/>
            <person name="Donnelly M.J."/>
            <person name="Kadowaki T."/>
            <person name="McGarry J.W."/>
            <person name="Darby A.C."/>
            <person name="Makepeace B.L."/>
        </authorList>
    </citation>
    <scope>NUCLEOTIDE SEQUENCE [LARGE SCALE GENOMIC DNA]</scope>
    <source>
        <strain evidence="2">UoL-UT</strain>
    </source>
</reference>
<proteinExistence type="predicted"/>
<organism evidence="2 3">
    <name type="scientific">Leptotrombidium deliense</name>
    <dbReference type="NCBI Taxonomy" id="299467"/>
    <lineage>
        <taxon>Eukaryota</taxon>
        <taxon>Metazoa</taxon>
        <taxon>Ecdysozoa</taxon>
        <taxon>Arthropoda</taxon>
        <taxon>Chelicerata</taxon>
        <taxon>Arachnida</taxon>
        <taxon>Acari</taxon>
        <taxon>Acariformes</taxon>
        <taxon>Trombidiformes</taxon>
        <taxon>Prostigmata</taxon>
        <taxon>Anystina</taxon>
        <taxon>Parasitengona</taxon>
        <taxon>Trombiculoidea</taxon>
        <taxon>Trombiculidae</taxon>
        <taxon>Leptotrombidium</taxon>
    </lineage>
</organism>
<dbReference type="OrthoDB" id="16405at2759"/>
<dbReference type="InterPro" id="IPR036273">
    <property type="entry name" value="CRAL/TRIO_N_dom_sf"/>
</dbReference>
<dbReference type="Gene3D" id="3.40.525.10">
    <property type="entry name" value="CRAL-TRIO lipid binding domain"/>
    <property type="match status" value="1"/>
</dbReference>
<dbReference type="Pfam" id="PF00650">
    <property type="entry name" value="CRAL_TRIO"/>
    <property type="match status" value="1"/>
</dbReference>
<keyword evidence="3" id="KW-1185">Reference proteome</keyword>
<dbReference type="SMART" id="SM01100">
    <property type="entry name" value="CRAL_TRIO_N"/>
    <property type="match status" value="1"/>
</dbReference>
<dbReference type="PANTHER" id="PTHR10174:SF130">
    <property type="entry name" value="ALPHA-TOCOPHEROL TRANSFER PROTEIN-LIKE"/>
    <property type="match status" value="1"/>
</dbReference>
<comment type="caution">
    <text evidence="2">The sequence shown here is derived from an EMBL/GenBank/DDBJ whole genome shotgun (WGS) entry which is preliminary data.</text>
</comment>
<dbReference type="AlphaFoldDB" id="A0A443SP43"/>
<feature type="domain" description="CRAL-TRIO" evidence="1">
    <location>
        <begin position="115"/>
        <end position="276"/>
    </location>
</feature>
<dbReference type="InterPro" id="IPR001251">
    <property type="entry name" value="CRAL-TRIO_dom"/>
</dbReference>